<protein>
    <submittedName>
        <fullName evidence="1">Uncharacterized protein</fullName>
    </submittedName>
</protein>
<organism evidence="1 2">
    <name type="scientific">Lujinxingia litoralis</name>
    <dbReference type="NCBI Taxonomy" id="2211119"/>
    <lineage>
        <taxon>Bacteria</taxon>
        <taxon>Deltaproteobacteria</taxon>
        <taxon>Bradymonadales</taxon>
        <taxon>Lujinxingiaceae</taxon>
        <taxon>Lujinxingia</taxon>
    </lineage>
</organism>
<gene>
    <name evidence="1" type="ORF">DL240_15915</name>
</gene>
<keyword evidence="2" id="KW-1185">Reference proteome</keyword>
<reference evidence="1 2" key="1">
    <citation type="submission" date="2018-05" db="EMBL/GenBank/DDBJ databases">
        <title>Lujinxingia marina gen. nov. sp. nov., a new facultative anaerobic member of the class Deltaproteobacteria, and proposal of Lujinxingaceae fam. nov.</title>
        <authorList>
            <person name="Li C.-M."/>
        </authorList>
    </citation>
    <scope>NUCLEOTIDE SEQUENCE [LARGE SCALE GENOMIC DNA]</scope>
    <source>
        <strain evidence="1 2">B210</strain>
    </source>
</reference>
<dbReference type="AlphaFoldDB" id="A0A328C4C9"/>
<proteinExistence type="predicted"/>
<dbReference type="OrthoDB" id="5494720at2"/>
<evidence type="ECO:0000313" key="1">
    <source>
        <dbReference type="EMBL" id="RAL20799.1"/>
    </source>
</evidence>
<sequence length="238" mass="27553">MGEGNQYLLGSLERINEQLHRSSVYAPALRVVIRDQVPESARPYVEKILDGEGVFWDLPPLAQAPWEVYAALTGFYSQFLRLLCQDIGLDVWPGWQRSRWVSLDWYPLSRDLGWKVACRPLRGVFFRHPQPEMPQAVRYLASWPHGWLSRDECESYAPYLADLLVDLAPKVGLEWTPGQVVRRFKKVGAMGQEARFELFNTCAGRDTPEVWQMLRGWALLEAMRRAVEERRDLISLGY</sequence>
<accession>A0A328C4C9</accession>
<comment type="caution">
    <text evidence="1">The sequence shown here is derived from an EMBL/GenBank/DDBJ whole genome shotgun (WGS) entry which is preliminary data.</text>
</comment>
<dbReference type="EMBL" id="QHKO01000008">
    <property type="protein sequence ID" value="RAL20799.1"/>
    <property type="molecule type" value="Genomic_DNA"/>
</dbReference>
<dbReference type="Proteomes" id="UP000249169">
    <property type="component" value="Unassembled WGS sequence"/>
</dbReference>
<dbReference type="RefSeq" id="WP_111730891.1">
    <property type="nucleotide sequence ID" value="NZ_QHKO01000008.1"/>
</dbReference>
<name>A0A328C4C9_9DELT</name>
<evidence type="ECO:0000313" key="2">
    <source>
        <dbReference type="Proteomes" id="UP000249169"/>
    </source>
</evidence>